<dbReference type="SUPFAM" id="SSF57288">
    <property type="entry name" value="Midkine"/>
    <property type="match status" value="1"/>
</dbReference>
<accession>A0A673V8K8</accession>
<feature type="domain" description="Pleiotrophin/Midkine C-terminal" evidence="3">
    <location>
        <begin position="39"/>
        <end position="76"/>
    </location>
</feature>
<feature type="region of interest" description="Disordered" evidence="2">
    <location>
        <begin position="1"/>
        <end position="29"/>
    </location>
</feature>
<dbReference type="Ensembl" id="ENSSSUT00005034096.1">
    <property type="protein sequence ID" value="ENSSSUP00005029876.1"/>
    <property type="gene ID" value="ENSSSUG00005019283.1"/>
</dbReference>
<evidence type="ECO:0000256" key="2">
    <source>
        <dbReference type="SAM" id="MobiDB-lite"/>
    </source>
</evidence>
<comment type="function">
    <text evidence="1">Secreted protein that functions as cytokine and growth factor and mediates its signal through cell-surface proteoglycan and non-proteoglycan receptors. Regulates many processes like inflammatory response, cell proliferation, cell adhesion, cell growth, cell survival, tissue regeneration, cell differentiation and cell migration.</text>
</comment>
<comment type="similarity">
    <text evidence="1">Belongs to the pleiotrophin family.</text>
</comment>
<evidence type="ECO:0000313" key="4">
    <source>
        <dbReference type="Ensembl" id="ENSSSUP00005029876.1"/>
    </source>
</evidence>
<comment type="subcellular location">
    <subcellularLocation>
        <location evidence="1">Secreted</location>
    </subcellularLocation>
</comment>
<evidence type="ECO:0000259" key="3">
    <source>
        <dbReference type="Pfam" id="PF01091"/>
    </source>
</evidence>
<dbReference type="AlphaFoldDB" id="A0A673V8K8"/>
<proteinExistence type="inferred from homology"/>
<keyword evidence="1" id="KW-0358">Heparin-binding</keyword>
<reference evidence="4 5" key="1">
    <citation type="submission" date="2019-05" db="EMBL/GenBank/DDBJ databases">
        <title>A Chromosome-scale Meerkat (S. suricatta) Genome Assembly.</title>
        <authorList>
            <person name="Dudchenko O."/>
            <person name="Lieberman Aiden E."/>
            <person name="Tung J."/>
            <person name="Barreiro L.B."/>
            <person name="Clutton-Brock T.H."/>
        </authorList>
    </citation>
    <scope>NUCLEOTIDE SEQUENCE [LARGE SCALE GENOMIC DNA]</scope>
</reference>
<dbReference type="InterPro" id="IPR020090">
    <property type="entry name" value="PTN/MK_C_dom"/>
</dbReference>
<dbReference type="Proteomes" id="UP000472268">
    <property type="component" value="Chromosome 14"/>
</dbReference>
<keyword evidence="1" id="KW-1015">Disulfide bond</keyword>
<reference evidence="4" key="3">
    <citation type="submission" date="2025-09" db="UniProtKB">
        <authorList>
            <consortium name="Ensembl"/>
        </authorList>
    </citation>
    <scope>IDENTIFICATION</scope>
</reference>
<dbReference type="InterPro" id="IPR020091">
    <property type="entry name" value="PTN/MK_diS_sf"/>
</dbReference>
<sequence length="100" mass="11073">MARCGEGGLAGGAQPRVAKQKDKVKKGGPGIECSEWTPSTLKKVRYNTQCQETIFETKPCTPKTRAKAKAKKGKGKDWSTYEHMLSILNTCKWSSDFYQG</sequence>
<keyword evidence="1" id="KW-0964">Secreted</keyword>
<dbReference type="PANTHER" id="PTHR13850:SF2">
    <property type="entry name" value="MIDKINE"/>
    <property type="match status" value="1"/>
</dbReference>
<evidence type="ECO:0000313" key="5">
    <source>
        <dbReference type="Proteomes" id="UP000472268"/>
    </source>
</evidence>
<dbReference type="GO" id="GO:0008201">
    <property type="term" value="F:heparin binding"/>
    <property type="evidence" value="ECO:0007669"/>
    <property type="project" value="UniProtKB-UniRule"/>
</dbReference>
<dbReference type="GO" id="GO:0051781">
    <property type="term" value="P:positive regulation of cell division"/>
    <property type="evidence" value="ECO:0007669"/>
    <property type="project" value="UniProtKB-UniRule"/>
</dbReference>
<dbReference type="GO" id="GO:0005576">
    <property type="term" value="C:extracellular region"/>
    <property type="evidence" value="ECO:0007669"/>
    <property type="project" value="UniProtKB-SubCell"/>
</dbReference>
<dbReference type="Pfam" id="PF01091">
    <property type="entry name" value="PTN_MK_C"/>
    <property type="match status" value="1"/>
</dbReference>
<feature type="compositionally biased region" description="Gly residues" evidence="2">
    <location>
        <begin position="1"/>
        <end position="11"/>
    </location>
</feature>
<dbReference type="InterPro" id="IPR000762">
    <property type="entry name" value="Midkine_heparin-bd_GF"/>
</dbReference>
<dbReference type="GO" id="GO:0008083">
    <property type="term" value="F:growth factor activity"/>
    <property type="evidence" value="ECO:0007669"/>
    <property type="project" value="UniProtKB-UniRule"/>
</dbReference>
<reference evidence="4" key="2">
    <citation type="submission" date="2025-08" db="UniProtKB">
        <authorList>
            <consortium name="Ensembl"/>
        </authorList>
    </citation>
    <scope>IDENTIFICATION</scope>
</reference>
<protein>
    <recommendedName>
        <fullName evidence="1">Midkine</fullName>
        <shortName evidence="1">MK</shortName>
    </recommendedName>
</protein>
<organism evidence="4 5">
    <name type="scientific">Suricata suricatta</name>
    <name type="common">Meerkat</name>
    <dbReference type="NCBI Taxonomy" id="37032"/>
    <lineage>
        <taxon>Eukaryota</taxon>
        <taxon>Metazoa</taxon>
        <taxon>Chordata</taxon>
        <taxon>Craniata</taxon>
        <taxon>Vertebrata</taxon>
        <taxon>Euteleostomi</taxon>
        <taxon>Mammalia</taxon>
        <taxon>Eutheria</taxon>
        <taxon>Laurasiatheria</taxon>
        <taxon>Carnivora</taxon>
        <taxon>Feliformia</taxon>
        <taxon>Herpestidae</taxon>
        <taxon>Suricata</taxon>
    </lineage>
</organism>
<evidence type="ECO:0000256" key="1">
    <source>
        <dbReference type="RuleBase" id="RU369117"/>
    </source>
</evidence>
<keyword evidence="1" id="KW-0339">Growth factor</keyword>
<keyword evidence="1" id="KW-0497">Mitogen</keyword>
<keyword evidence="5" id="KW-1185">Reference proteome</keyword>
<dbReference type="PANTHER" id="PTHR13850">
    <property type="entry name" value="PLEIOTROPHIN FAMILY MEMBER"/>
    <property type="match status" value="1"/>
</dbReference>
<name>A0A673V8K8_SURSU</name>